<comment type="function">
    <text evidence="2">Exopeptidase that catalyzes the hydrolytic cleavage of multi-L-arginyl-poly-L-aspartic acid (cyanophycin; a water-insoluble reserve polymer) into aspartate-arginine dipeptides.</text>
</comment>
<evidence type="ECO:0000256" key="5">
    <source>
        <dbReference type="ARBA" id="ARBA00015719"/>
    </source>
</evidence>
<evidence type="ECO:0000256" key="7">
    <source>
        <dbReference type="ARBA" id="ARBA00022801"/>
    </source>
</evidence>
<comment type="catalytic activity">
    <reaction evidence="1">
        <text>[L-4-(L-arginin-2-N-yl)aspartate](n) + H2O = [L-4-(L-arginin-2-N-yl)aspartate](n-1) + L-4-(L-arginin-2-N-yl)aspartate</text>
        <dbReference type="Rhea" id="RHEA:12845"/>
        <dbReference type="Rhea" id="RHEA-COMP:13728"/>
        <dbReference type="Rhea" id="RHEA-COMP:13734"/>
        <dbReference type="ChEBI" id="CHEBI:15377"/>
        <dbReference type="ChEBI" id="CHEBI:137986"/>
        <dbReference type="ChEBI" id="CHEBI:137991"/>
        <dbReference type="EC" id="3.4.15.6"/>
    </reaction>
</comment>
<dbReference type="GO" id="GO:0008236">
    <property type="term" value="F:serine-type peptidase activity"/>
    <property type="evidence" value="ECO:0007669"/>
    <property type="project" value="UniProtKB-KW"/>
</dbReference>
<dbReference type="SUPFAM" id="SSF52317">
    <property type="entry name" value="Class I glutamine amidotransferase-like"/>
    <property type="match status" value="1"/>
</dbReference>
<dbReference type="PIRSF" id="PIRSF032067">
    <property type="entry name" value="Cyanophycinase"/>
    <property type="match status" value="1"/>
</dbReference>
<dbReference type="InterPro" id="IPR011811">
    <property type="entry name" value="Peptidase_S51_cyanophycinase"/>
</dbReference>
<feature type="active site" description="Charge relay system" evidence="9">
    <location>
        <position position="203"/>
    </location>
</feature>
<feature type="active site" description="Charge relay system" evidence="9">
    <location>
        <position position="161"/>
    </location>
</feature>
<evidence type="ECO:0000313" key="11">
    <source>
        <dbReference type="EMBL" id="RAK66840.1"/>
    </source>
</evidence>
<dbReference type="PANTHER" id="PTHR36175">
    <property type="entry name" value="CYANOPHYCINASE"/>
    <property type="match status" value="1"/>
</dbReference>
<comment type="similarity">
    <text evidence="3">Belongs to the peptidase S51 family.</text>
</comment>
<organism evidence="11 12">
    <name type="scientific">Hymenobacter edaphi</name>
    <dbReference type="NCBI Taxonomy" id="2211146"/>
    <lineage>
        <taxon>Bacteria</taxon>
        <taxon>Pseudomonadati</taxon>
        <taxon>Bacteroidota</taxon>
        <taxon>Cytophagia</taxon>
        <taxon>Cytophagales</taxon>
        <taxon>Hymenobacteraceae</taxon>
        <taxon>Hymenobacter</taxon>
    </lineage>
</organism>
<dbReference type="Pfam" id="PF03575">
    <property type="entry name" value="Peptidase_S51"/>
    <property type="match status" value="1"/>
</dbReference>
<dbReference type="InterPro" id="IPR029062">
    <property type="entry name" value="Class_I_gatase-like"/>
</dbReference>
<comment type="caution">
    <text evidence="11">The sequence shown here is derived from an EMBL/GenBank/DDBJ whole genome shotgun (WGS) entry which is preliminary data.</text>
</comment>
<keyword evidence="11" id="KW-0121">Carboxypeptidase</keyword>
<dbReference type="InterPro" id="IPR005320">
    <property type="entry name" value="Peptidase_S51"/>
</dbReference>
<keyword evidence="12" id="KW-1185">Reference proteome</keyword>
<reference evidence="12" key="1">
    <citation type="submission" date="2018-05" db="EMBL/GenBank/DDBJ databases">
        <authorList>
            <person name="Nie L."/>
        </authorList>
    </citation>
    <scope>NUCLEOTIDE SEQUENCE [LARGE SCALE GENOMIC DNA]</scope>
    <source>
        <strain evidence="12">NL</strain>
    </source>
</reference>
<dbReference type="CDD" id="cd03145">
    <property type="entry name" value="GAT1_cyanophycinase"/>
    <property type="match status" value="1"/>
</dbReference>
<feature type="active site" description="Charge relay system" evidence="9">
    <location>
        <position position="230"/>
    </location>
</feature>
<dbReference type="RefSeq" id="WP_111478261.1">
    <property type="nucleotide sequence ID" value="NZ_QHKM01000003.1"/>
</dbReference>
<evidence type="ECO:0000256" key="6">
    <source>
        <dbReference type="ARBA" id="ARBA00022670"/>
    </source>
</evidence>
<evidence type="ECO:0000256" key="4">
    <source>
        <dbReference type="ARBA" id="ARBA00013115"/>
    </source>
</evidence>
<protein>
    <recommendedName>
        <fullName evidence="5">Cyanophycinase</fullName>
        <ecNumber evidence="4">3.4.15.6</ecNumber>
    </recommendedName>
</protein>
<sequence length="298" mass="32444">MSKSKKPAPRHSAPSDCPHPKGVLIAIGGHEQKEIKDIGGEEGRSDDELAPESILKRFVQELHGDGPVVVIPTASQVPEEAAADYVKIFTELGVKRVEVLNIQTREEADTEECINVLREAAGVMFTGGDQLRLTALLGGTALIRLMKERYAHSRFVIAGTSAGAAAMSTPMIYQGRNDAGFFKDEIHITTGLQFMHDVAIDTHFVARGRIVRVAQIIATNPGSIGLGLEEDTAVVVTEGQELEVIGNGMVIVVDGRQCLGNTIHEVRPGEVFSIRDLRVHLLARGQRYTLPVQEYMYV</sequence>
<evidence type="ECO:0000256" key="10">
    <source>
        <dbReference type="SAM" id="MobiDB-lite"/>
    </source>
</evidence>
<keyword evidence="8" id="KW-0720">Serine protease</keyword>
<evidence type="ECO:0000313" key="12">
    <source>
        <dbReference type="Proteomes" id="UP000248553"/>
    </source>
</evidence>
<evidence type="ECO:0000256" key="2">
    <source>
        <dbReference type="ARBA" id="ARBA00002039"/>
    </source>
</evidence>
<dbReference type="GO" id="GO:0004180">
    <property type="term" value="F:carboxypeptidase activity"/>
    <property type="evidence" value="ECO:0007669"/>
    <property type="project" value="UniProtKB-KW"/>
</dbReference>
<evidence type="ECO:0000256" key="8">
    <source>
        <dbReference type="ARBA" id="ARBA00022825"/>
    </source>
</evidence>
<feature type="region of interest" description="Disordered" evidence="10">
    <location>
        <begin position="1"/>
        <end position="28"/>
    </location>
</feature>
<evidence type="ECO:0000256" key="9">
    <source>
        <dbReference type="PIRSR" id="PIRSR032067-1"/>
    </source>
</evidence>
<dbReference type="Gene3D" id="3.40.50.880">
    <property type="match status" value="1"/>
</dbReference>
<dbReference type="GO" id="GO:0008241">
    <property type="term" value="F:peptidyl-dipeptidase activity"/>
    <property type="evidence" value="ECO:0007669"/>
    <property type="project" value="UniProtKB-EC"/>
</dbReference>
<dbReference type="AlphaFoldDB" id="A0A328BHV4"/>
<evidence type="ECO:0000256" key="1">
    <source>
        <dbReference type="ARBA" id="ARBA00001092"/>
    </source>
</evidence>
<dbReference type="EC" id="3.4.15.6" evidence="4"/>
<keyword evidence="6" id="KW-0645">Protease</keyword>
<dbReference type="NCBIfam" id="TIGR02069">
    <property type="entry name" value="cyanophycinase"/>
    <property type="match status" value="1"/>
</dbReference>
<accession>A0A328BHV4</accession>
<dbReference type="GO" id="GO:0006508">
    <property type="term" value="P:proteolysis"/>
    <property type="evidence" value="ECO:0007669"/>
    <property type="project" value="UniProtKB-KW"/>
</dbReference>
<evidence type="ECO:0000256" key="3">
    <source>
        <dbReference type="ARBA" id="ARBA00006534"/>
    </source>
</evidence>
<dbReference type="OrthoDB" id="9799980at2"/>
<keyword evidence="7 11" id="KW-0378">Hydrolase</keyword>
<dbReference type="Proteomes" id="UP000248553">
    <property type="component" value="Unassembled WGS sequence"/>
</dbReference>
<dbReference type="EMBL" id="QHKM01000003">
    <property type="protein sequence ID" value="RAK66840.1"/>
    <property type="molecule type" value="Genomic_DNA"/>
</dbReference>
<proteinExistence type="inferred from homology"/>
<name>A0A328BHV4_9BACT</name>
<gene>
    <name evidence="11" type="ORF">DLM85_11565</name>
</gene>
<dbReference type="PANTHER" id="PTHR36175:SF1">
    <property type="entry name" value="CYANOPHYCINASE"/>
    <property type="match status" value="1"/>
</dbReference>